<dbReference type="Gene3D" id="3.40.50.1820">
    <property type="entry name" value="alpha/beta hydrolase"/>
    <property type="match status" value="1"/>
</dbReference>
<comment type="caution">
    <text evidence="2">The sequence shown here is derived from an EMBL/GenBank/DDBJ whole genome shotgun (WGS) entry which is preliminary data.</text>
</comment>
<dbReference type="PANTHER" id="PTHR43433:SF5">
    <property type="entry name" value="AB HYDROLASE-1 DOMAIN-CONTAINING PROTEIN"/>
    <property type="match status" value="1"/>
</dbReference>
<dbReference type="GO" id="GO:0016787">
    <property type="term" value="F:hydrolase activity"/>
    <property type="evidence" value="ECO:0007669"/>
    <property type="project" value="UniProtKB-KW"/>
</dbReference>
<evidence type="ECO:0000313" key="2">
    <source>
        <dbReference type="EMBL" id="KUP91079.1"/>
    </source>
</evidence>
<feature type="domain" description="AB hydrolase-1" evidence="1">
    <location>
        <begin position="24"/>
        <end position="267"/>
    </location>
</feature>
<organism evidence="2 3">
    <name type="scientific">Tritonibacter horizontis</name>
    <dbReference type="NCBI Taxonomy" id="1768241"/>
    <lineage>
        <taxon>Bacteria</taxon>
        <taxon>Pseudomonadati</taxon>
        <taxon>Pseudomonadota</taxon>
        <taxon>Alphaproteobacteria</taxon>
        <taxon>Rhodobacterales</taxon>
        <taxon>Paracoccaceae</taxon>
        <taxon>Tritonibacter</taxon>
    </lineage>
</organism>
<dbReference type="InterPro" id="IPR029058">
    <property type="entry name" value="AB_hydrolase_fold"/>
</dbReference>
<dbReference type="RefSeq" id="WP_068248175.1">
    <property type="nucleotide sequence ID" value="NZ_LPUY01000127.1"/>
</dbReference>
<evidence type="ECO:0000259" key="1">
    <source>
        <dbReference type="Pfam" id="PF00561"/>
    </source>
</evidence>
<dbReference type="EMBL" id="LPUY01000127">
    <property type="protein sequence ID" value="KUP91079.1"/>
    <property type="molecule type" value="Genomic_DNA"/>
</dbReference>
<dbReference type="InterPro" id="IPR050471">
    <property type="entry name" value="AB_hydrolase"/>
</dbReference>
<accession>A0A132BRQ7</accession>
<dbReference type="PRINTS" id="PR00111">
    <property type="entry name" value="ABHYDROLASE"/>
</dbReference>
<evidence type="ECO:0000313" key="3">
    <source>
        <dbReference type="Proteomes" id="UP000068382"/>
    </source>
</evidence>
<name>A0A132BRQ7_9RHOB</name>
<dbReference type="InterPro" id="IPR000073">
    <property type="entry name" value="AB_hydrolase_1"/>
</dbReference>
<protein>
    <submittedName>
        <fullName evidence="2">AB hydrolase superfamily protein YvaM</fullName>
        <ecNumber evidence="2">3.-.-.-</ecNumber>
    </submittedName>
</protein>
<dbReference type="AlphaFoldDB" id="A0A132BRQ7"/>
<dbReference type="Pfam" id="PF00561">
    <property type="entry name" value="Abhydrolase_1"/>
    <property type="match status" value="1"/>
</dbReference>
<dbReference type="PANTHER" id="PTHR43433">
    <property type="entry name" value="HYDROLASE, ALPHA/BETA FOLD FAMILY PROTEIN"/>
    <property type="match status" value="1"/>
</dbReference>
<dbReference type="Proteomes" id="UP000068382">
    <property type="component" value="Unassembled WGS sequence"/>
</dbReference>
<dbReference type="PATRIC" id="fig|1768241.3.peg.4263"/>
<sequence length="282" mass="30710">MSRFETADGLSLYFEEHGTPDGTPLICLPGLTRDGQDFRYALPHLAAYRVILLDLRGRGRSDYADDPATYNVLSEAGDVVALMDHLSLPRAAILGTSRGGLVAMALAATARDRLLAVILNDVGPDIAEEGLGRIFDYLGRAPAARTHAEAAAALERAMAPDFPGLPRQRWQEEAETFYTETPEGLGLRYDARLRDAMLAQAAALAEMEEKPSLWPWFAALDGLPTGVIRGAQSDILSSETYAEMQRRHPAMHAVELPDRGHIPFLDEAPAVALIHAVLKEIT</sequence>
<dbReference type="SUPFAM" id="SSF53474">
    <property type="entry name" value="alpha/beta-Hydrolases"/>
    <property type="match status" value="1"/>
</dbReference>
<dbReference type="EC" id="3.-.-.-" evidence="2"/>
<reference evidence="2 3" key="1">
    <citation type="submission" date="2015-12" db="EMBL/GenBank/DDBJ databases">
        <title>Genome sequence of the marine Rhodobacteraceae strain O3.65, Candidatus Tritonibacter horizontis.</title>
        <authorList>
            <person name="Poehlein A."/>
            <person name="Giebel H.A."/>
            <person name="Voget S."/>
            <person name="Brinkhoff T."/>
        </authorList>
    </citation>
    <scope>NUCLEOTIDE SEQUENCE [LARGE SCALE GENOMIC DNA]</scope>
    <source>
        <strain evidence="2 3">O3.65</strain>
    </source>
</reference>
<gene>
    <name evidence="2" type="primary">yvaM</name>
    <name evidence="2" type="ORF">TRIHO_40810</name>
</gene>
<dbReference type="OrthoDB" id="9791366at2"/>
<proteinExistence type="predicted"/>
<keyword evidence="2" id="KW-0378">Hydrolase</keyword>
<keyword evidence="3" id="KW-1185">Reference proteome</keyword>